<protein>
    <submittedName>
        <fullName evidence="3">Uncharacterized protein</fullName>
    </submittedName>
</protein>
<accession>A0A067M5J0</accession>
<reference evidence="4" key="1">
    <citation type="journal article" date="2014" name="Proc. Natl. Acad. Sci. U.S.A.">
        <title>Extensive sampling of basidiomycete genomes demonstrates inadequacy of the white-rot/brown-rot paradigm for wood decay fungi.</title>
        <authorList>
            <person name="Riley R."/>
            <person name="Salamov A.A."/>
            <person name="Brown D.W."/>
            <person name="Nagy L.G."/>
            <person name="Floudas D."/>
            <person name="Held B.W."/>
            <person name="Levasseur A."/>
            <person name="Lombard V."/>
            <person name="Morin E."/>
            <person name="Otillar R."/>
            <person name="Lindquist E.A."/>
            <person name="Sun H."/>
            <person name="LaButti K.M."/>
            <person name="Schmutz J."/>
            <person name="Jabbour D."/>
            <person name="Luo H."/>
            <person name="Baker S.E."/>
            <person name="Pisabarro A.G."/>
            <person name="Walton J.D."/>
            <person name="Blanchette R.A."/>
            <person name="Henrissat B."/>
            <person name="Martin F."/>
            <person name="Cullen D."/>
            <person name="Hibbett D.S."/>
            <person name="Grigoriev I.V."/>
        </authorList>
    </citation>
    <scope>NUCLEOTIDE SEQUENCE [LARGE SCALE GENOMIC DNA]</scope>
    <source>
        <strain evidence="4">FD-172 SS1</strain>
    </source>
</reference>
<dbReference type="Proteomes" id="UP000027195">
    <property type="component" value="Unassembled WGS sequence"/>
</dbReference>
<organism evidence="3 4">
    <name type="scientific">Botryobasidium botryosum (strain FD-172 SS1)</name>
    <dbReference type="NCBI Taxonomy" id="930990"/>
    <lineage>
        <taxon>Eukaryota</taxon>
        <taxon>Fungi</taxon>
        <taxon>Dikarya</taxon>
        <taxon>Basidiomycota</taxon>
        <taxon>Agaricomycotina</taxon>
        <taxon>Agaricomycetes</taxon>
        <taxon>Cantharellales</taxon>
        <taxon>Botryobasidiaceae</taxon>
        <taxon>Botryobasidium</taxon>
    </lineage>
</organism>
<keyword evidence="1" id="KW-0175">Coiled coil</keyword>
<evidence type="ECO:0000256" key="1">
    <source>
        <dbReference type="SAM" id="Coils"/>
    </source>
</evidence>
<name>A0A067M5J0_BOTB1</name>
<feature type="coiled-coil region" evidence="1">
    <location>
        <begin position="248"/>
        <end position="282"/>
    </location>
</feature>
<dbReference type="InParanoid" id="A0A067M5J0"/>
<gene>
    <name evidence="3" type="ORF">BOTBODRAFT_57599</name>
</gene>
<dbReference type="EMBL" id="KL198061">
    <property type="protein sequence ID" value="KDQ11053.1"/>
    <property type="molecule type" value="Genomic_DNA"/>
</dbReference>
<dbReference type="AlphaFoldDB" id="A0A067M5J0"/>
<evidence type="ECO:0000256" key="2">
    <source>
        <dbReference type="SAM" id="MobiDB-lite"/>
    </source>
</evidence>
<feature type="region of interest" description="Disordered" evidence="2">
    <location>
        <begin position="400"/>
        <end position="450"/>
    </location>
</feature>
<keyword evidence="4" id="KW-1185">Reference proteome</keyword>
<feature type="region of interest" description="Disordered" evidence="2">
    <location>
        <begin position="343"/>
        <end position="364"/>
    </location>
</feature>
<sequence>MKFFSVNATDGGLVYGINFGLFDASFSLRWQNATSPCPHQWIPSALCSLSGNRTDVAPASPSLFTVLSTWLSPCSPSRFLERENWCTLSVIVTLAVVELFFFARRVLRKHNPSTLEKISPATAFPTFLKDILIIVYVICIFNIASPHDLHILREALCTMKSHLQALRKSLFAMKLRFQGIVPSSHWAKTLWRRASGATEGALRLENARLGQKYKKCLDAIDLFTHIHQSQGAEVALLMKAVTTARGDVERTQQTANTLESANRAQELKIRRQHKRIAELELELGRTRLVHDLELRNARANMIMVLAQMNFRLGQTERRLQEEIARNQFEAQAAAAVARLVDTPEPDKPQAISRATGSNMQPHRPARTNQQAFASPAVFTSAPNPATLPHPLFLTTIREEGTDPRSKLQRPPTLDPSVKPFGSLNNNHSRSHQASHHASTSAPFIPAPGYF</sequence>
<feature type="compositionally biased region" description="Polar residues" evidence="2">
    <location>
        <begin position="352"/>
        <end position="364"/>
    </location>
</feature>
<proteinExistence type="predicted"/>
<evidence type="ECO:0000313" key="3">
    <source>
        <dbReference type="EMBL" id="KDQ11053.1"/>
    </source>
</evidence>
<dbReference type="HOGENOM" id="CLU_608311_0_0_1"/>
<evidence type="ECO:0000313" key="4">
    <source>
        <dbReference type="Proteomes" id="UP000027195"/>
    </source>
</evidence>